<dbReference type="Gene3D" id="3.40.630.30">
    <property type="match status" value="1"/>
</dbReference>
<proteinExistence type="predicted"/>
<name>A0ABU2LZE9_9ACTN</name>
<sequence>MAGAVPLDWAADTARRRGVDALRLDCVRSNDALRRYYEARGFTHRGDVPVGGAPGQRQDGGPVTWVSRHELAFRAG</sequence>
<comment type="caution">
    <text evidence="1">The sequence shown here is derived from an EMBL/GenBank/DDBJ whole genome shotgun (WGS) entry which is preliminary data.</text>
</comment>
<evidence type="ECO:0000313" key="1">
    <source>
        <dbReference type="EMBL" id="MDT0322971.1"/>
    </source>
</evidence>
<dbReference type="RefSeq" id="WP_311603912.1">
    <property type="nucleotide sequence ID" value="NZ_JAVREM010000080.1"/>
</dbReference>
<organism evidence="1 2">
    <name type="scientific">Streptomyces millisiae</name>
    <dbReference type="NCBI Taxonomy" id="3075542"/>
    <lineage>
        <taxon>Bacteria</taxon>
        <taxon>Bacillati</taxon>
        <taxon>Actinomycetota</taxon>
        <taxon>Actinomycetes</taxon>
        <taxon>Kitasatosporales</taxon>
        <taxon>Streptomycetaceae</taxon>
        <taxon>Streptomyces</taxon>
    </lineage>
</organism>
<gene>
    <name evidence="1" type="ORF">RNC47_32130</name>
</gene>
<evidence type="ECO:0008006" key="3">
    <source>
        <dbReference type="Google" id="ProtNLM"/>
    </source>
</evidence>
<dbReference type="Proteomes" id="UP001183420">
    <property type="component" value="Unassembled WGS sequence"/>
</dbReference>
<dbReference type="InterPro" id="IPR016181">
    <property type="entry name" value="Acyl_CoA_acyltransferase"/>
</dbReference>
<reference evidence="2" key="1">
    <citation type="submission" date="2023-07" db="EMBL/GenBank/DDBJ databases">
        <title>30 novel species of actinomycetes from the DSMZ collection.</title>
        <authorList>
            <person name="Nouioui I."/>
        </authorList>
    </citation>
    <scope>NUCLEOTIDE SEQUENCE [LARGE SCALE GENOMIC DNA]</scope>
    <source>
        <strain evidence="2">DSM 44918</strain>
    </source>
</reference>
<dbReference type="SUPFAM" id="SSF55729">
    <property type="entry name" value="Acyl-CoA N-acyltransferases (Nat)"/>
    <property type="match status" value="1"/>
</dbReference>
<keyword evidence="2" id="KW-1185">Reference proteome</keyword>
<dbReference type="EMBL" id="JAVREM010000080">
    <property type="protein sequence ID" value="MDT0322971.1"/>
    <property type="molecule type" value="Genomic_DNA"/>
</dbReference>
<evidence type="ECO:0000313" key="2">
    <source>
        <dbReference type="Proteomes" id="UP001183420"/>
    </source>
</evidence>
<protein>
    <recommendedName>
        <fullName evidence="3">N-acetyltransferase domain-containing protein</fullName>
    </recommendedName>
</protein>
<accession>A0ABU2LZE9</accession>